<evidence type="ECO:0000256" key="3">
    <source>
        <dbReference type="ARBA" id="ARBA00022475"/>
    </source>
</evidence>
<dbReference type="Proteomes" id="UP000198508">
    <property type="component" value="Unassembled WGS sequence"/>
</dbReference>
<evidence type="ECO:0000256" key="4">
    <source>
        <dbReference type="ARBA" id="ARBA00022597"/>
    </source>
</evidence>
<keyword evidence="4" id="KW-0762">Sugar transport</keyword>
<feature type="transmembrane region" description="Helical" evidence="9">
    <location>
        <begin position="176"/>
        <end position="202"/>
    </location>
</feature>
<feature type="transmembrane region" description="Helical" evidence="9">
    <location>
        <begin position="139"/>
        <end position="164"/>
    </location>
</feature>
<dbReference type="Pfam" id="PF03611">
    <property type="entry name" value="EIIC-GAT"/>
    <property type="match status" value="1"/>
</dbReference>
<keyword evidence="8 9" id="KW-0472">Membrane</keyword>
<evidence type="ECO:0000256" key="2">
    <source>
        <dbReference type="ARBA" id="ARBA00022448"/>
    </source>
</evidence>
<dbReference type="PIRSF" id="PIRSF006304">
    <property type="entry name" value="GatC"/>
    <property type="match status" value="1"/>
</dbReference>
<comment type="subcellular location">
    <subcellularLocation>
        <location evidence="1">Cell membrane</location>
        <topology evidence="1">Multi-pass membrane protein</topology>
    </subcellularLocation>
</comment>
<keyword evidence="2" id="KW-0813">Transport</keyword>
<evidence type="ECO:0000313" key="11">
    <source>
        <dbReference type="Proteomes" id="UP000198508"/>
    </source>
</evidence>
<feature type="transmembrane region" description="Helical" evidence="9">
    <location>
        <begin position="223"/>
        <end position="244"/>
    </location>
</feature>
<protein>
    <submittedName>
        <fullName evidence="10">PTS system IIC component, Gat family</fullName>
    </submittedName>
</protein>
<dbReference type="InterPro" id="IPR013853">
    <property type="entry name" value="EIIC-GAT"/>
</dbReference>
<dbReference type="GO" id="GO:0015577">
    <property type="term" value="F:galactitol transmembrane transporter activity"/>
    <property type="evidence" value="ECO:0007669"/>
    <property type="project" value="InterPro"/>
</dbReference>
<dbReference type="EMBL" id="FOIM01000005">
    <property type="protein sequence ID" value="SET38478.1"/>
    <property type="molecule type" value="Genomic_DNA"/>
</dbReference>
<dbReference type="GO" id="GO:0005886">
    <property type="term" value="C:plasma membrane"/>
    <property type="evidence" value="ECO:0007669"/>
    <property type="project" value="UniProtKB-SubCell"/>
</dbReference>
<keyword evidence="7 9" id="KW-1133">Transmembrane helix</keyword>
<feature type="transmembrane region" description="Helical" evidence="9">
    <location>
        <begin position="12"/>
        <end position="32"/>
    </location>
</feature>
<keyword evidence="5" id="KW-0598">Phosphotransferase system</keyword>
<feature type="transmembrane region" description="Helical" evidence="9">
    <location>
        <begin position="250"/>
        <end position="270"/>
    </location>
</feature>
<dbReference type="GeneID" id="93276528"/>
<feature type="transmembrane region" description="Helical" evidence="9">
    <location>
        <begin position="98"/>
        <end position="118"/>
    </location>
</feature>
<feature type="transmembrane region" description="Helical" evidence="9">
    <location>
        <begin position="39"/>
        <end position="61"/>
    </location>
</feature>
<evidence type="ECO:0000256" key="8">
    <source>
        <dbReference type="ARBA" id="ARBA00023136"/>
    </source>
</evidence>
<sequence>MDMFFGAVKAFFDTFSAVVFVPMIMFVINLAFKVKPKKAFISALSAGVGLQGFNLVIGAYGPIIEPIITRMVETSGVNLPVYDAGWPNTSVVAYSTQAGMVFVVIAILLQVGLFLSRYTTVFQAGDLWNNYSYFCWGSMLYVLTGNMFLAICLMTMQLLITLLITEVIAKRWSTYYGYPGCSIASLHTATVAVIAIPLNWLLNKMGLYKIQMDPNGMRKKLGIIGEPMTLGLILGILIGFVGNITRITQLAAWGEILSCGVATSAVMSVFPKISSIFSGAFTALTEASKKKTKGFKGEWYLAVNDATGYGETATLVSGLLTMPIILLLAFVLPGNTTLPMVDLVAIPYVIQPIVAMSNGNVVKSVIGSTIVCIIFLYICSACGSTFTEVVKVAGGSLGSGGAMMVTSFIIIGQPIGYLTFLIFASQNPILIALLVAVYAVSYVLIRKNKEKIYAALENQALNPGGIASAAQ</sequence>
<reference evidence="11" key="1">
    <citation type="submission" date="2016-10" db="EMBL/GenBank/DDBJ databases">
        <authorList>
            <person name="Varghese N."/>
            <person name="Submissions S."/>
        </authorList>
    </citation>
    <scope>NUCLEOTIDE SEQUENCE [LARGE SCALE GENOMIC DNA]</scope>
    <source>
        <strain evidence="11">NLAE-zl-G277</strain>
    </source>
</reference>
<evidence type="ECO:0000256" key="6">
    <source>
        <dbReference type="ARBA" id="ARBA00022692"/>
    </source>
</evidence>
<evidence type="ECO:0000256" key="7">
    <source>
        <dbReference type="ARBA" id="ARBA00022989"/>
    </source>
</evidence>
<feature type="transmembrane region" description="Helical" evidence="9">
    <location>
        <begin position="429"/>
        <end position="445"/>
    </location>
</feature>
<keyword evidence="6 9" id="KW-0812">Transmembrane</keyword>
<feature type="transmembrane region" description="Helical" evidence="9">
    <location>
        <begin position="365"/>
        <end position="390"/>
    </location>
</feature>
<name>A0A1I0E176_9FIRM</name>
<proteinExistence type="predicted"/>
<evidence type="ECO:0000313" key="10">
    <source>
        <dbReference type="EMBL" id="SET38478.1"/>
    </source>
</evidence>
<evidence type="ECO:0000256" key="1">
    <source>
        <dbReference type="ARBA" id="ARBA00004651"/>
    </source>
</evidence>
<organism evidence="10 11">
    <name type="scientific">Enterocloster lavalensis</name>
    <dbReference type="NCBI Taxonomy" id="460384"/>
    <lineage>
        <taxon>Bacteria</taxon>
        <taxon>Bacillati</taxon>
        <taxon>Bacillota</taxon>
        <taxon>Clostridia</taxon>
        <taxon>Lachnospirales</taxon>
        <taxon>Lachnospiraceae</taxon>
        <taxon>Enterocloster</taxon>
    </lineage>
</organism>
<evidence type="ECO:0000256" key="9">
    <source>
        <dbReference type="SAM" id="Phobius"/>
    </source>
</evidence>
<dbReference type="STRING" id="460384.SAMN05216313_105189"/>
<dbReference type="PANTHER" id="PTHR37324">
    <property type="entry name" value="PTS SYSTEM GALACTITOL-SPECIFIC EIIC COMPONENT"/>
    <property type="match status" value="1"/>
</dbReference>
<gene>
    <name evidence="10" type="ORF">SAMN05216313_105189</name>
</gene>
<dbReference type="RefSeq" id="WP_227169173.1">
    <property type="nucleotide sequence ID" value="NZ_CABJCG010000004.1"/>
</dbReference>
<keyword evidence="3" id="KW-1003">Cell membrane</keyword>
<dbReference type="InterPro" id="IPR004703">
    <property type="entry name" value="PTS_sugar-sp_permease"/>
</dbReference>
<feature type="transmembrane region" description="Helical" evidence="9">
    <location>
        <begin position="313"/>
        <end position="332"/>
    </location>
</feature>
<dbReference type="AlphaFoldDB" id="A0A1I0E176"/>
<dbReference type="GO" id="GO:0009401">
    <property type="term" value="P:phosphoenolpyruvate-dependent sugar phosphotransferase system"/>
    <property type="evidence" value="ECO:0007669"/>
    <property type="project" value="UniProtKB-KW"/>
</dbReference>
<keyword evidence="11" id="KW-1185">Reference proteome</keyword>
<dbReference type="PANTHER" id="PTHR37324:SF2">
    <property type="entry name" value="PTS SYSTEM GALACTITOL-SPECIFIC EIIC COMPONENT"/>
    <property type="match status" value="1"/>
</dbReference>
<evidence type="ECO:0000256" key="5">
    <source>
        <dbReference type="ARBA" id="ARBA00022683"/>
    </source>
</evidence>
<accession>A0A1I0E176</accession>